<dbReference type="AlphaFoldDB" id="A0AAQ4F5Y2"/>
<proteinExistence type="predicted"/>
<comment type="caution">
    <text evidence="2">The sequence shown here is derived from an EMBL/GenBank/DDBJ whole genome shotgun (WGS) entry which is preliminary data.</text>
</comment>
<protein>
    <submittedName>
        <fullName evidence="2">Uncharacterized protein</fullName>
    </submittedName>
</protein>
<name>A0AAQ4F5Y2_AMBAM</name>
<evidence type="ECO:0000313" key="2">
    <source>
        <dbReference type="EMBL" id="KAK8782530.1"/>
    </source>
</evidence>
<dbReference type="EMBL" id="JARKHS020006563">
    <property type="protein sequence ID" value="KAK8782530.1"/>
    <property type="molecule type" value="Genomic_DNA"/>
</dbReference>
<keyword evidence="3" id="KW-1185">Reference proteome</keyword>
<feature type="region of interest" description="Disordered" evidence="1">
    <location>
        <begin position="32"/>
        <end position="70"/>
    </location>
</feature>
<gene>
    <name evidence="2" type="ORF">V5799_016142</name>
</gene>
<feature type="compositionally biased region" description="Basic and acidic residues" evidence="1">
    <location>
        <begin position="32"/>
        <end position="43"/>
    </location>
</feature>
<reference evidence="2 3" key="1">
    <citation type="journal article" date="2023" name="Arcadia Sci">
        <title>De novo assembly of a long-read Amblyomma americanum tick genome.</title>
        <authorList>
            <person name="Chou S."/>
            <person name="Poskanzer K.E."/>
            <person name="Rollins M."/>
            <person name="Thuy-Boun P.S."/>
        </authorList>
    </citation>
    <scope>NUCLEOTIDE SEQUENCE [LARGE SCALE GENOMIC DNA]</scope>
    <source>
        <strain evidence="2">F_SG_1</strain>
        <tissue evidence="2">Salivary glands</tissue>
    </source>
</reference>
<dbReference type="Proteomes" id="UP001321473">
    <property type="component" value="Unassembled WGS sequence"/>
</dbReference>
<sequence>MKTTTVRMWKGSIVAPLWNARMVATMDNEHRHVVDDGGNRESRPGASLHKAANESEKPPSPVQWSKGKEQYYGTSTARLQVLQRQS</sequence>
<accession>A0AAQ4F5Y2</accession>
<evidence type="ECO:0000313" key="3">
    <source>
        <dbReference type="Proteomes" id="UP001321473"/>
    </source>
</evidence>
<organism evidence="2 3">
    <name type="scientific">Amblyomma americanum</name>
    <name type="common">Lone star tick</name>
    <dbReference type="NCBI Taxonomy" id="6943"/>
    <lineage>
        <taxon>Eukaryota</taxon>
        <taxon>Metazoa</taxon>
        <taxon>Ecdysozoa</taxon>
        <taxon>Arthropoda</taxon>
        <taxon>Chelicerata</taxon>
        <taxon>Arachnida</taxon>
        <taxon>Acari</taxon>
        <taxon>Parasitiformes</taxon>
        <taxon>Ixodida</taxon>
        <taxon>Ixodoidea</taxon>
        <taxon>Ixodidae</taxon>
        <taxon>Amblyomminae</taxon>
        <taxon>Amblyomma</taxon>
    </lineage>
</organism>
<evidence type="ECO:0000256" key="1">
    <source>
        <dbReference type="SAM" id="MobiDB-lite"/>
    </source>
</evidence>